<dbReference type="Proteomes" id="UP000604825">
    <property type="component" value="Unassembled WGS sequence"/>
</dbReference>
<dbReference type="AlphaFoldDB" id="A0A811N298"/>
<sequence length="274" mass="28846">MAGSRRRPFRTRGSWIQRVRRSTHRGAKLASNNSEGSPKRPVKVLVVDANAGGGADGSPMCVPVFGGDDGIPRSIDKIGEGDVPNMCDGIGEGGASSVPVLKMCNEIGEGGTRSVPIPKMCDGGTRQKEPVKLGPMAVTGAQSTSSILGVVAIASITLASCMSLTPKMKASAWRQDFMSLIWRRKMDMVMAGDVDGRYNCGRAVVASIASNKSEKMTMATNPVIKAALVQAAVDVPMGDVATAANELHLEMVQHLKVMCDDEMICTYAGVHGLV</sequence>
<organism evidence="2 3">
    <name type="scientific">Miscanthus lutarioriparius</name>
    <dbReference type="NCBI Taxonomy" id="422564"/>
    <lineage>
        <taxon>Eukaryota</taxon>
        <taxon>Viridiplantae</taxon>
        <taxon>Streptophyta</taxon>
        <taxon>Embryophyta</taxon>
        <taxon>Tracheophyta</taxon>
        <taxon>Spermatophyta</taxon>
        <taxon>Magnoliopsida</taxon>
        <taxon>Liliopsida</taxon>
        <taxon>Poales</taxon>
        <taxon>Poaceae</taxon>
        <taxon>PACMAD clade</taxon>
        <taxon>Panicoideae</taxon>
        <taxon>Andropogonodae</taxon>
        <taxon>Andropogoneae</taxon>
        <taxon>Saccharinae</taxon>
        <taxon>Miscanthus</taxon>
    </lineage>
</organism>
<dbReference type="EMBL" id="CAJGYO010000002">
    <property type="protein sequence ID" value="CAD6213727.1"/>
    <property type="molecule type" value="Genomic_DNA"/>
</dbReference>
<protein>
    <submittedName>
        <fullName evidence="2">Uncharacterized protein</fullName>
    </submittedName>
</protein>
<evidence type="ECO:0000313" key="3">
    <source>
        <dbReference type="Proteomes" id="UP000604825"/>
    </source>
</evidence>
<keyword evidence="3" id="KW-1185">Reference proteome</keyword>
<evidence type="ECO:0000256" key="1">
    <source>
        <dbReference type="SAM" id="MobiDB-lite"/>
    </source>
</evidence>
<proteinExistence type="predicted"/>
<feature type="region of interest" description="Disordered" evidence="1">
    <location>
        <begin position="1"/>
        <end position="39"/>
    </location>
</feature>
<feature type="compositionally biased region" description="Basic residues" evidence="1">
    <location>
        <begin position="18"/>
        <end position="27"/>
    </location>
</feature>
<accession>A0A811N298</accession>
<comment type="caution">
    <text evidence="2">The sequence shown here is derived from an EMBL/GenBank/DDBJ whole genome shotgun (WGS) entry which is preliminary data.</text>
</comment>
<evidence type="ECO:0000313" key="2">
    <source>
        <dbReference type="EMBL" id="CAD6213727.1"/>
    </source>
</evidence>
<feature type="compositionally biased region" description="Basic residues" evidence="1">
    <location>
        <begin position="1"/>
        <end position="10"/>
    </location>
</feature>
<name>A0A811N298_9POAL</name>
<reference evidence="2" key="1">
    <citation type="submission" date="2020-10" db="EMBL/GenBank/DDBJ databases">
        <authorList>
            <person name="Han B."/>
            <person name="Lu T."/>
            <person name="Zhao Q."/>
            <person name="Huang X."/>
            <person name="Zhao Y."/>
        </authorList>
    </citation>
    <scope>NUCLEOTIDE SEQUENCE</scope>
</reference>
<gene>
    <name evidence="2" type="ORF">NCGR_LOCUS9244</name>
</gene>